<dbReference type="SUPFAM" id="SSF51556">
    <property type="entry name" value="Metallo-dependent hydrolases"/>
    <property type="match status" value="1"/>
</dbReference>
<dbReference type="Gene3D" id="3.20.20.140">
    <property type="entry name" value="Metal-dependent hydrolases"/>
    <property type="match status" value="1"/>
</dbReference>
<keyword evidence="2" id="KW-0482">Metalloprotease</keyword>
<evidence type="ECO:0000313" key="4">
    <source>
        <dbReference type="Proteomes" id="UP001345827"/>
    </source>
</evidence>
<comment type="similarity">
    <text evidence="2">Belongs to the metallo-dependent hydrolases superfamily. Peptidase M19 family.</text>
</comment>
<keyword evidence="2" id="KW-0862">Zinc</keyword>
<gene>
    <name evidence="3" type="ORF">LTR25_006767</name>
</gene>
<reference evidence="3 4" key="1">
    <citation type="submission" date="2023-06" db="EMBL/GenBank/DDBJ databases">
        <title>Black Yeasts Isolated from many extreme environments.</title>
        <authorList>
            <person name="Coleine C."/>
            <person name="Stajich J.E."/>
            <person name="Selbmann L."/>
        </authorList>
    </citation>
    <scope>NUCLEOTIDE SEQUENCE [LARGE SCALE GENOMIC DNA]</scope>
    <source>
        <strain evidence="3 4">CCFEE 5887</strain>
    </source>
</reference>
<organism evidence="3 4">
    <name type="scientific">Vermiconidia calcicola</name>
    <dbReference type="NCBI Taxonomy" id="1690605"/>
    <lineage>
        <taxon>Eukaryota</taxon>
        <taxon>Fungi</taxon>
        <taxon>Dikarya</taxon>
        <taxon>Ascomycota</taxon>
        <taxon>Pezizomycotina</taxon>
        <taxon>Dothideomycetes</taxon>
        <taxon>Dothideomycetidae</taxon>
        <taxon>Mycosphaerellales</taxon>
        <taxon>Extremaceae</taxon>
        <taxon>Vermiconidia</taxon>
    </lineage>
</organism>
<dbReference type="Proteomes" id="UP001345827">
    <property type="component" value="Unassembled WGS sequence"/>
</dbReference>
<dbReference type="InterPro" id="IPR032466">
    <property type="entry name" value="Metal_Hydrolase"/>
</dbReference>
<dbReference type="Pfam" id="PF01244">
    <property type="entry name" value="Peptidase_M19"/>
    <property type="match status" value="1"/>
</dbReference>
<dbReference type="CDD" id="cd01301">
    <property type="entry name" value="rDP_like"/>
    <property type="match status" value="1"/>
</dbReference>
<dbReference type="PANTHER" id="PTHR10443:SF12">
    <property type="entry name" value="DIPEPTIDASE"/>
    <property type="match status" value="1"/>
</dbReference>
<proteinExistence type="inferred from homology"/>
<dbReference type="InterPro" id="IPR008257">
    <property type="entry name" value="Pept_M19"/>
</dbReference>
<evidence type="ECO:0000256" key="1">
    <source>
        <dbReference type="ARBA" id="ARBA00022997"/>
    </source>
</evidence>
<keyword evidence="2" id="KW-0645">Protease</keyword>
<keyword evidence="1 2" id="KW-0224">Dipeptidase</keyword>
<keyword evidence="2" id="KW-0479">Metal-binding</keyword>
<evidence type="ECO:0000256" key="2">
    <source>
        <dbReference type="RuleBase" id="RU341113"/>
    </source>
</evidence>
<keyword evidence="4" id="KW-1185">Reference proteome</keyword>
<name>A0AAV9Q363_9PEZI</name>
<dbReference type="AlphaFoldDB" id="A0AAV9Q363"/>
<keyword evidence="2" id="KW-0378">Hydrolase</keyword>
<dbReference type="PANTHER" id="PTHR10443">
    <property type="entry name" value="MICROSOMAL DIPEPTIDASE"/>
    <property type="match status" value="1"/>
</dbReference>
<sequence length="472" mass="52687">MATTKSKPQPASTWPSYMTLGTAILAAGTGLVAFGGDPLNLKLTLQDWTTTIAHSLNPIEPTDYMARAKRLLQSTPLIDGHNDFPYLIRQQMHNQIYDHDFHKERIGGHSDFQKMKDGMMGGQFWSVYVPCPEDLVPGVDLWDKNKRIPDLNEPNWAVRDTLEQIDITKRLVAHYPDLLEYCDEPSCVRRAHRRGKIASMLGVEGGHQTGNSLGSLRLFFEAGVRYMTITHNCDNAFAASWVSVDLKTGKDSGLTKYGEAVIREMNRLGMLVDLSHVSPNTMRQALEIARAPVIFSHSGAYSVNKHLRNVPDDVLEATKRNGGVVMVPAITFFMNWEHPEEATLDDLIDHIFWIADKAGWEHVGLGSDFDGSASVVKGLEDTSQWPNLIAKLLARGNVTDAQVKGLLGDNVLRVWAEAERLAKKFQAQGELPCEENWEGRVWETVNHDPPKLFPEVDSDRVPLKGGWADIGK</sequence>
<dbReference type="GO" id="GO:0006508">
    <property type="term" value="P:proteolysis"/>
    <property type="evidence" value="ECO:0007669"/>
    <property type="project" value="UniProtKB-KW"/>
</dbReference>
<dbReference type="PROSITE" id="PS51365">
    <property type="entry name" value="RENAL_DIPEPTIDASE_2"/>
    <property type="match status" value="1"/>
</dbReference>
<comment type="caution">
    <text evidence="3">The sequence shown here is derived from an EMBL/GenBank/DDBJ whole genome shotgun (WGS) entry which is preliminary data.</text>
</comment>
<comment type="catalytic activity">
    <reaction evidence="2">
        <text>an L-aminoacyl-L-amino acid + H2O = 2 an L-alpha-amino acid</text>
        <dbReference type="Rhea" id="RHEA:48940"/>
        <dbReference type="ChEBI" id="CHEBI:15377"/>
        <dbReference type="ChEBI" id="CHEBI:59869"/>
        <dbReference type="ChEBI" id="CHEBI:77460"/>
        <dbReference type="EC" id="3.4.13.19"/>
    </reaction>
</comment>
<dbReference type="EC" id="3.4.13.19" evidence="2"/>
<dbReference type="GO" id="GO:0046872">
    <property type="term" value="F:metal ion binding"/>
    <property type="evidence" value="ECO:0007669"/>
    <property type="project" value="UniProtKB-UniRule"/>
</dbReference>
<comment type="cofactor">
    <cofactor evidence="2">
        <name>Zn(2+)</name>
        <dbReference type="ChEBI" id="CHEBI:29105"/>
    </cofactor>
</comment>
<evidence type="ECO:0000313" key="3">
    <source>
        <dbReference type="EMBL" id="KAK5534735.1"/>
    </source>
</evidence>
<protein>
    <recommendedName>
        <fullName evidence="2">Dipeptidase</fullName>
        <ecNumber evidence="2">3.4.13.19</ecNumber>
    </recommendedName>
</protein>
<accession>A0AAV9Q363</accession>
<dbReference type="EMBL" id="JAXLQG010000011">
    <property type="protein sequence ID" value="KAK5534735.1"/>
    <property type="molecule type" value="Genomic_DNA"/>
</dbReference>
<dbReference type="GO" id="GO:0070573">
    <property type="term" value="F:metallodipeptidase activity"/>
    <property type="evidence" value="ECO:0007669"/>
    <property type="project" value="InterPro"/>
</dbReference>